<evidence type="ECO:0000313" key="5">
    <source>
        <dbReference type="EMBL" id="KAF2014299.1"/>
    </source>
</evidence>
<dbReference type="SUPFAM" id="SSF53474">
    <property type="entry name" value="alpha/beta-Hydrolases"/>
    <property type="match status" value="1"/>
</dbReference>
<dbReference type="Pfam" id="PF00135">
    <property type="entry name" value="COesterase"/>
    <property type="match status" value="2"/>
</dbReference>
<dbReference type="Gene3D" id="3.40.50.1820">
    <property type="entry name" value="alpha/beta hydrolase"/>
    <property type="match status" value="2"/>
</dbReference>
<dbReference type="EMBL" id="ML978070">
    <property type="protein sequence ID" value="KAF2014299.1"/>
    <property type="molecule type" value="Genomic_DNA"/>
</dbReference>
<sequence>MFNLSFSYYGSLFLGVQQWRFAQAVNTLNIDTTSGYVTGTVDRTAPNVAQFLGIPYAEQPVGSRRWLPSVAKERAQFIDATKFGPSCPQFEGNASNVWRTDAPEFLPEPEFGEDCLSVNIWAPWTGKRWNGTSNDTRPVIVWIHGGAFLTGGVNTPYHIPTQWVQRRKDLIVVAINYRLNIFGFPNARGTVQNLGLLDQRLALEWIQENIANFGGDPERITLWGQSAGAIAADLYNYAYPEDSIVSSYILSSGNTYTPLQSLDFEQNNFTFVAKHFGCGNLTATAELDCMRNVSSTDIIGYLKSRVDSTATPALSFNIIVDNSTKFSNNTARAIAGNYTKKPAIIGTTSNEGIAFLPYNRTYGPDQAIGDYYTLWLFICTEVKTTQDRFMTGSTTYRYLYAGNFSNISPLPWLGAYHSADLPLVFGTYDIARGEGTSFQTEVSEQLQDYWTAFAKDPINGLPELGWDAYEPEGDAVLIGWEGQVVQPFPESDIDIQCDGLLPREGAVSPP</sequence>
<keyword evidence="6" id="KW-1185">Reference proteome</keyword>
<keyword evidence="2 3" id="KW-0378">Hydrolase</keyword>
<dbReference type="InterPro" id="IPR019826">
    <property type="entry name" value="Carboxylesterase_B_AS"/>
</dbReference>
<organism evidence="5 6">
    <name type="scientific">Aaosphaeria arxii CBS 175.79</name>
    <dbReference type="NCBI Taxonomy" id="1450172"/>
    <lineage>
        <taxon>Eukaryota</taxon>
        <taxon>Fungi</taxon>
        <taxon>Dikarya</taxon>
        <taxon>Ascomycota</taxon>
        <taxon>Pezizomycotina</taxon>
        <taxon>Dothideomycetes</taxon>
        <taxon>Pleosporomycetidae</taxon>
        <taxon>Pleosporales</taxon>
        <taxon>Pleosporales incertae sedis</taxon>
        <taxon>Aaosphaeria</taxon>
    </lineage>
</organism>
<feature type="domain" description="Carboxylesterase type B" evidence="4">
    <location>
        <begin position="368"/>
        <end position="470"/>
    </location>
</feature>
<evidence type="ECO:0000256" key="3">
    <source>
        <dbReference type="RuleBase" id="RU361235"/>
    </source>
</evidence>
<dbReference type="PROSITE" id="PS00122">
    <property type="entry name" value="CARBOXYLESTERASE_B_1"/>
    <property type="match status" value="1"/>
</dbReference>
<feature type="domain" description="Carboxylesterase type B" evidence="4">
    <location>
        <begin position="29"/>
        <end position="359"/>
    </location>
</feature>
<evidence type="ECO:0000259" key="4">
    <source>
        <dbReference type="Pfam" id="PF00135"/>
    </source>
</evidence>
<dbReference type="GeneID" id="54287875"/>
<evidence type="ECO:0000313" key="6">
    <source>
        <dbReference type="Proteomes" id="UP000799778"/>
    </source>
</evidence>
<evidence type="ECO:0000256" key="2">
    <source>
        <dbReference type="ARBA" id="ARBA00022801"/>
    </source>
</evidence>
<protein>
    <recommendedName>
        <fullName evidence="3">Carboxylic ester hydrolase</fullName>
        <ecNumber evidence="3">3.1.1.-</ecNumber>
    </recommendedName>
</protein>
<accession>A0A6A5XN39</accession>
<dbReference type="InterPro" id="IPR050309">
    <property type="entry name" value="Type-B_Carboxylest/Lipase"/>
</dbReference>
<dbReference type="PANTHER" id="PTHR11559">
    <property type="entry name" value="CARBOXYLESTERASE"/>
    <property type="match status" value="1"/>
</dbReference>
<dbReference type="GO" id="GO:0016787">
    <property type="term" value="F:hydrolase activity"/>
    <property type="evidence" value="ECO:0007669"/>
    <property type="project" value="UniProtKB-KW"/>
</dbReference>
<dbReference type="RefSeq" id="XP_033382638.1">
    <property type="nucleotide sequence ID" value="XM_033530478.1"/>
</dbReference>
<dbReference type="OrthoDB" id="408631at2759"/>
<gene>
    <name evidence="5" type="ORF">BU24DRAFT_441843</name>
</gene>
<dbReference type="Proteomes" id="UP000799778">
    <property type="component" value="Unassembled WGS sequence"/>
</dbReference>
<comment type="similarity">
    <text evidence="1 3">Belongs to the type-B carboxylesterase/lipase family.</text>
</comment>
<name>A0A6A5XN39_9PLEO</name>
<dbReference type="InterPro" id="IPR029058">
    <property type="entry name" value="AB_hydrolase_fold"/>
</dbReference>
<evidence type="ECO:0000256" key="1">
    <source>
        <dbReference type="ARBA" id="ARBA00005964"/>
    </source>
</evidence>
<dbReference type="AlphaFoldDB" id="A0A6A5XN39"/>
<reference evidence="5" key="1">
    <citation type="journal article" date="2020" name="Stud. Mycol.">
        <title>101 Dothideomycetes genomes: a test case for predicting lifestyles and emergence of pathogens.</title>
        <authorList>
            <person name="Haridas S."/>
            <person name="Albert R."/>
            <person name="Binder M."/>
            <person name="Bloem J."/>
            <person name="Labutti K."/>
            <person name="Salamov A."/>
            <person name="Andreopoulos B."/>
            <person name="Baker S."/>
            <person name="Barry K."/>
            <person name="Bills G."/>
            <person name="Bluhm B."/>
            <person name="Cannon C."/>
            <person name="Castanera R."/>
            <person name="Culley D."/>
            <person name="Daum C."/>
            <person name="Ezra D."/>
            <person name="Gonzalez J."/>
            <person name="Henrissat B."/>
            <person name="Kuo A."/>
            <person name="Liang C."/>
            <person name="Lipzen A."/>
            <person name="Lutzoni F."/>
            <person name="Magnuson J."/>
            <person name="Mondo S."/>
            <person name="Nolan M."/>
            <person name="Ohm R."/>
            <person name="Pangilinan J."/>
            <person name="Park H.-J."/>
            <person name="Ramirez L."/>
            <person name="Alfaro M."/>
            <person name="Sun H."/>
            <person name="Tritt A."/>
            <person name="Yoshinaga Y."/>
            <person name="Zwiers L.-H."/>
            <person name="Turgeon B."/>
            <person name="Goodwin S."/>
            <person name="Spatafora J."/>
            <person name="Crous P."/>
            <person name="Grigoriev I."/>
        </authorList>
    </citation>
    <scope>NUCLEOTIDE SEQUENCE</scope>
    <source>
        <strain evidence="5">CBS 175.79</strain>
    </source>
</reference>
<proteinExistence type="inferred from homology"/>
<dbReference type="InterPro" id="IPR002018">
    <property type="entry name" value="CarbesteraseB"/>
</dbReference>
<dbReference type="EC" id="3.1.1.-" evidence="3"/>